<feature type="non-terminal residue" evidence="2">
    <location>
        <position position="94"/>
    </location>
</feature>
<dbReference type="EMBL" id="JTDY01001198">
    <property type="protein sequence ID" value="KOB74568.1"/>
    <property type="molecule type" value="Genomic_DNA"/>
</dbReference>
<proteinExistence type="predicted"/>
<organism evidence="2 3">
    <name type="scientific">Operophtera brumata</name>
    <name type="common">Winter moth</name>
    <name type="synonym">Phalaena brumata</name>
    <dbReference type="NCBI Taxonomy" id="104452"/>
    <lineage>
        <taxon>Eukaryota</taxon>
        <taxon>Metazoa</taxon>
        <taxon>Ecdysozoa</taxon>
        <taxon>Arthropoda</taxon>
        <taxon>Hexapoda</taxon>
        <taxon>Insecta</taxon>
        <taxon>Pterygota</taxon>
        <taxon>Neoptera</taxon>
        <taxon>Endopterygota</taxon>
        <taxon>Lepidoptera</taxon>
        <taxon>Glossata</taxon>
        <taxon>Ditrysia</taxon>
        <taxon>Geometroidea</taxon>
        <taxon>Geometridae</taxon>
        <taxon>Larentiinae</taxon>
        <taxon>Operophtera</taxon>
    </lineage>
</organism>
<feature type="region of interest" description="Disordered" evidence="1">
    <location>
        <begin position="21"/>
        <end position="48"/>
    </location>
</feature>
<dbReference type="Gene3D" id="1.20.120.730">
    <property type="entry name" value="Sec23/Sec24 helical domain"/>
    <property type="match status" value="1"/>
</dbReference>
<evidence type="ECO:0000256" key="1">
    <source>
        <dbReference type="SAM" id="MobiDB-lite"/>
    </source>
</evidence>
<accession>A0A0L7LG93</accession>
<evidence type="ECO:0000313" key="2">
    <source>
        <dbReference type="EMBL" id="KOB74568.1"/>
    </source>
</evidence>
<comment type="caution">
    <text evidence="2">The sequence shown here is derived from an EMBL/GenBank/DDBJ whole genome shotgun (WGS) entry which is preliminary data.</text>
</comment>
<reference evidence="2 3" key="1">
    <citation type="journal article" date="2015" name="Genome Biol. Evol.">
        <title>The genome of winter moth (Operophtera brumata) provides a genomic perspective on sexual dimorphism and phenology.</title>
        <authorList>
            <person name="Derks M.F."/>
            <person name="Smit S."/>
            <person name="Salis L."/>
            <person name="Schijlen E."/>
            <person name="Bossers A."/>
            <person name="Mateman C."/>
            <person name="Pijl A.S."/>
            <person name="de Ridder D."/>
            <person name="Groenen M.A."/>
            <person name="Visser M.E."/>
            <person name="Megens H.J."/>
        </authorList>
    </citation>
    <scope>NUCLEOTIDE SEQUENCE [LARGE SCALE GENOMIC DNA]</scope>
    <source>
        <strain evidence="2">WM2013NL</strain>
        <tissue evidence="2">Head and thorax</tissue>
    </source>
</reference>
<gene>
    <name evidence="2" type="ORF">OBRU01_04019</name>
</gene>
<protein>
    <submittedName>
        <fullName evidence="2">Putative Sec24B protein</fullName>
    </submittedName>
</protein>
<dbReference type="Proteomes" id="UP000037510">
    <property type="component" value="Unassembled WGS sequence"/>
</dbReference>
<keyword evidence="3" id="KW-1185">Reference proteome</keyword>
<dbReference type="AlphaFoldDB" id="A0A0L7LG93"/>
<evidence type="ECO:0000313" key="3">
    <source>
        <dbReference type="Proteomes" id="UP000037510"/>
    </source>
</evidence>
<sequence>MKLLPLYTRCMLRSDALAGGECHTAKGSPRGARARWPPTGGTAPPPRPDLSCDDRSCAMYRALTADVLTSLVYTYPRLLPLHDADCSARPHQLR</sequence>
<name>A0A0L7LG93_OPEBR</name>